<name>A0A511CFQ7_9FLAO</name>
<sequence length="55" mass="6296">MAKIKLNLAKNQIYIAPFKMSQTIVFQQISFISKKTNPEIAQKRVKNGVILSFKV</sequence>
<dbReference type="EMBL" id="BJVF01000004">
    <property type="protein sequence ID" value="GEL11419.1"/>
    <property type="molecule type" value="Genomic_DNA"/>
</dbReference>
<accession>A0A511CFQ7</accession>
<dbReference type="AlphaFoldDB" id="A0A511CFQ7"/>
<comment type="caution">
    <text evidence="1">The sequence shown here is derived from an EMBL/GenBank/DDBJ whole genome shotgun (WGS) entry which is preliminary data.</text>
</comment>
<organism evidence="1 2">
    <name type="scientific">Flavobacterium glycines</name>
    <dbReference type="NCBI Taxonomy" id="551990"/>
    <lineage>
        <taxon>Bacteria</taxon>
        <taxon>Pseudomonadati</taxon>
        <taxon>Bacteroidota</taxon>
        <taxon>Flavobacteriia</taxon>
        <taxon>Flavobacteriales</taxon>
        <taxon>Flavobacteriaceae</taxon>
        <taxon>Flavobacterium</taxon>
    </lineage>
</organism>
<proteinExistence type="predicted"/>
<evidence type="ECO:0000313" key="2">
    <source>
        <dbReference type="Proteomes" id="UP000321579"/>
    </source>
</evidence>
<evidence type="ECO:0000313" key="1">
    <source>
        <dbReference type="EMBL" id="GEL11419.1"/>
    </source>
</evidence>
<reference evidence="1 2" key="1">
    <citation type="submission" date="2019-07" db="EMBL/GenBank/DDBJ databases">
        <title>Whole genome shotgun sequence of Flavobacterium glycines NBRC 105008.</title>
        <authorList>
            <person name="Hosoyama A."/>
            <person name="Uohara A."/>
            <person name="Ohji S."/>
            <person name="Ichikawa N."/>
        </authorList>
    </citation>
    <scope>NUCLEOTIDE SEQUENCE [LARGE SCALE GENOMIC DNA]</scope>
    <source>
        <strain evidence="1 2">NBRC 105008</strain>
    </source>
</reference>
<protein>
    <submittedName>
        <fullName evidence="1">Uncharacterized protein</fullName>
    </submittedName>
</protein>
<dbReference type="Proteomes" id="UP000321579">
    <property type="component" value="Unassembled WGS sequence"/>
</dbReference>
<gene>
    <name evidence="1" type="ORF">FGL01_21580</name>
</gene>